<dbReference type="InterPro" id="IPR025646">
    <property type="entry name" value="DUF4350"/>
</dbReference>
<dbReference type="SUPFAM" id="SSF52317">
    <property type="entry name" value="Class I glutamine amidotransferase-like"/>
    <property type="match status" value="1"/>
</dbReference>
<dbReference type="Pfam" id="PF14258">
    <property type="entry name" value="DUF4350"/>
    <property type="match status" value="1"/>
</dbReference>
<evidence type="ECO:0000313" key="3">
    <source>
        <dbReference type="Proteomes" id="UP001149140"/>
    </source>
</evidence>
<accession>A0A9X3MRF8</accession>
<name>A0A9X3MRF8_9ACTN</name>
<evidence type="ECO:0000313" key="2">
    <source>
        <dbReference type="EMBL" id="MDA0160432.1"/>
    </source>
</evidence>
<reference evidence="2" key="1">
    <citation type="submission" date="2022-10" db="EMBL/GenBank/DDBJ databases">
        <title>The WGS of Solirubrobacter ginsenosidimutans DSM 21036.</title>
        <authorList>
            <person name="Jiang Z."/>
        </authorList>
    </citation>
    <scope>NUCLEOTIDE SEQUENCE</scope>
    <source>
        <strain evidence="2">DSM 21036</strain>
    </source>
</reference>
<sequence>MTLLHPRKPATLLFDEAHSEAWTIRPDLAARMQPAHPEDVSYAEAAKLLTQRDFTVSAHVDGSLVDALAETDVLVLAHPADARWEVTTGIGSPRFSDAEIEAIDAFVHRGGGLIVLGECDHDRHGNNLNELLGRFGVEIETATVQDYEESEAAPTWIRPRLFSNGRGRSADVLARVNEIRLYRAGTLALTNGARVIARASASATKPNAPLAVVTEHGEGRVVVLADSDLFGDDGIHQHDHADLWQNLVYWVAGAAFAHAEDVADSPAGNDPAWATLKSEIEALRLLQAADGSIEGATPDLTPILDALAALAPHFPHQADYLEALRGDLDTWADGGFGTPDFTASLEAFRPDQHRVDGIEHLVVFPMYKQNGPSERVFEALIVRVPWPEWLAELERTRFENPKFVPVCFVDRTSGYESNSAVLFPETVSVAGKPANHFGAIFCDREAARLRAVAKEAADVLSLNLAPDAAALLASPELSRQAFALWDLIHDRAHSRGDLPFDPFMIRQRAPYWMYALEELRCDLTAYVEAMQLEREGFAFARYVQHAILLDRLFRFPITGPRVRNYDGLGGQLLFAYLHQRELLHWTNNELTIEWDRVGEGVAQLRADVEELYRSGIDTTKTQYWAAAHDLVSTYVKPAADSAWSRDRRELSDSGDPRRFIDLVQPDEFPLSLFYTSLQAKLAPTVEAAGVAA</sequence>
<dbReference type="Pfam" id="PF19985">
    <property type="entry name" value="DUF6421"/>
    <property type="match status" value="1"/>
</dbReference>
<dbReference type="Gene3D" id="3.40.50.880">
    <property type="match status" value="1"/>
</dbReference>
<gene>
    <name evidence="2" type="ORF">OM076_09155</name>
</gene>
<dbReference type="RefSeq" id="WP_270039261.1">
    <property type="nucleotide sequence ID" value="NZ_JAPDOD010000005.1"/>
</dbReference>
<keyword evidence="3" id="KW-1185">Reference proteome</keyword>
<protein>
    <submittedName>
        <fullName evidence="2">GldG family protein</fullName>
    </submittedName>
</protein>
<dbReference type="EMBL" id="JAPDOD010000005">
    <property type="protein sequence ID" value="MDA0160432.1"/>
    <property type="molecule type" value="Genomic_DNA"/>
</dbReference>
<dbReference type="Proteomes" id="UP001149140">
    <property type="component" value="Unassembled WGS sequence"/>
</dbReference>
<organism evidence="2 3">
    <name type="scientific">Solirubrobacter ginsenosidimutans</name>
    <dbReference type="NCBI Taxonomy" id="490573"/>
    <lineage>
        <taxon>Bacteria</taxon>
        <taxon>Bacillati</taxon>
        <taxon>Actinomycetota</taxon>
        <taxon>Thermoleophilia</taxon>
        <taxon>Solirubrobacterales</taxon>
        <taxon>Solirubrobacteraceae</taxon>
        <taxon>Solirubrobacter</taxon>
    </lineage>
</organism>
<comment type="caution">
    <text evidence="2">The sequence shown here is derived from an EMBL/GenBank/DDBJ whole genome shotgun (WGS) entry which is preliminary data.</text>
</comment>
<proteinExistence type="predicted"/>
<dbReference type="AlphaFoldDB" id="A0A9X3MRF8"/>
<dbReference type="InterPro" id="IPR029062">
    <property type="entry name" value="Class_I_gatase-like"/>
</dbReference>
<evidence type="ECO:0000259" key="1">
    <source>
        <dbReference type="Pfam" id="PF14258"/>
    </source>
</evidence>
<dbReference type="InterPro" id="IPR046306">
    <property type="entry name" value="DUF6421"/>
</dbReference>
<feature type="domain" description="DUF4350" evidence="1">
    <location>
        <begin position="92"/>
        <end position="248"/>
    </location>
</feature>